<dbReference type="EMBL" id="JH795855">
    <property type="protein sequence ID" value="EJU06280.1"/>
    <property type="molecule type" value="Genomic_DNA"/>
</dbReference>
<gene>
    <name evidence="1" type="ORF">DACRYDRAFT_113011</name>
</gene>
<reference evidence="1 2" key="1">
    <citation type="journal article" date="2012" name="Science">
        <title>The Paleozoic origin of enzymatic lignin decomposition reconstructed from 31 fungal genomes.</title>
        <authorList>
            <person name="Floudas D."/>
            <person name="Binder M."/>
            <person name="Riley R."/>
            <person name="Barry K."/>
            <person name="Blanchette R.A."/>
            <person name="Henrissat B."/>
            <person name="Martinez A.T."/>
            <person name="Otillar R."/>
            <person name="Spatafora J.W."/>
            <person name="Yadav J.S."/>
            <person name="Aerts A."/>
            <person name="Benoit I."/>
            <person name="Boyd A."/>
            <person name="Carlson A."/>
            <person name="Copeland A."/>
            <person name="Coutinho P.M."/>
            <person name="de Vries R.P."/>
            <person name="Ferreira P."/>
            <person name="Findley K."/>
            <person name="Foster B."/>
            <person name="Gaskell J."/>
            <person name="Glotzer D."/>
            <person name="Gorecki P."/>
            <person name="Heitman J."/>
            <person name="Hesse C."/>
            <person name="Hori C."/>
            <person name="Igarashi K."/>
            <person name="Jurgens J.A."/>
            <person name="Kallen N."/>
            <person name="Kersten P."/>
            <person name="Kohler A."/>
            <person name="Kuees U."/>
            <person name="Kumar T.K.A."/>
            <person name="Kuo A."/>
            <person name="LaButti K."/>
            <person name="Larrondo L.F."/>
            <person name="Lindquist E."/>
            <person name="Ling A."/>
            <person name="Lombard V."/>
            <person name="Lucas S."/>
            <person name="Lundell T."/>
            <person name="Martin R."/>
            <person name="McLaughlin D.J."/>
            <person name="Morgenstern I."/>
            <person name="Morin E."/>
            <person name="Murat C."/>
            <person name="Nagy L.G."/>
            <person name="Nolan M."/>
            <person name="Ohm R.A."/>
            <person name="Patyshakuliyeva A."/>
            <person name="Rokas A."/>
            <person name="Ruiz-Duenas F.J."/>
            <person name="Sabat G."/>
            <person name="Salamov A."/>
            <person name="Samejima M."/>
            <person name="Schmutz J."/>
            <person name="Slot J.C."/>
            <person name="St John F."/>
            <person name="Stenlid J."/>
            <person name="Sun H."/>
            <person name="Sun S."/>
            <person name="Syed K."/>
            <person name="Tsang A."/>
            <person name="Wiebenga A."/>
            <person name="Young D."/>
            <person name="Pisabarro A."/>
            <person name="Eastwood D.C."/>
            <person name="Martin F."/>
            <person name="Cullen D."/>
            <person name="Grigoriev I.V."/>
            <person name="Hibbett D.S."/>
        </authorList>
    </citation>
    <scope>NUCLEOTIDE SEQUENCE [LARGE SCALE GENOMIC DNA]</scope>
    <source>
        <strain evidence="1 2">DJM-731 SS1</strain>
    </source>
</reference>
<dbReference type="RefSeq" id="XP_040633174.1">
    <property type="nucleotide sequence ID" value="XM_040769546.1"/>
</dbReference>
<proteinExistence type="predicted"/>
<accession>M5GCL2</accession>
<protein>
    <submittedName>
        <fullName evidence="1">Uncharacterized protein</fullName>
    </submittedName>
</protein>
<dbReference type="Proteomes" id="UP000030653">
    <property type="component" value="Unassembled WGS sequence"/>
</dbReference>
<keyword evidence="2" id="KW-1185">Reference proteome</keyword>
<dbReference type="HOGENOM" id="CLU_1299660_0_0_1"/>
<evidence type="ECO:0000313" key="2">
    <source>
        <dbReference type="Proteomes" id="UP000030653"/>
    </source>
</evidence>
<sequence>MSPIRQYQQKLEGSGYEVEIDLGQLEFSISRDTPFNMSFSHRGSDLVYKATRVARGCCITCTTHGRTREVARLYRSKDDGEYIKVKFSEQQAQSLEDFLLVVKPRSMMYRIDIDEEIYASFSKDHFTLTDASGTALAYDTRVPMGLFRERIPAIFHISIDLLDTMDYIFVAYICMERWRREGTTSLQSRGYSQAWQNTPGLLCFEGPWGEVM</sequence>
<dbReference type="OrthoDB" id="10433611at2759"/>
<evidence type="ECO:0000313" key="1">
    <source>
        <dbReference type="EMBL" id="EJU06280.1"/>
    </source>
</evidence>
<dbReference type="GeneID" id="63684608"/>
<organism evidence="1 2">
    <name type="scientific">Dacryopinax primogenitus (strain DJM 731)</name>
    <name type="common">Brown rot fungus</name>
    <dbReference type="NCBI Taxonomy" id="1858805"/>
    <lineage>
        <taxon>Eukaryota</taxon>
        <taxon>Fungi</taxon>
        <taxon>Dikarya</taxon>
        <taxon>Basidiomycota</taxon>
        <taxon>Agaricomycotina</taxon>
        <taxon>Dacrymycetes</taxon>
        <taxon>Dacrymycetales</taxon>
        <taxon>Dacrymycetaceae</taxon>
        <taxon>Dacryopinax</taxon>
    </lineage>
</organism>
<dbReference type="AlphaFoldDB" id="M5GCL2"/>
<name>M5GCL2_DACPD</name>